<protein>
    <submittedName>
        <fullName evidence="3">PAS domain-containing protein</fullName>
    </submittedName>
</protein>
<evidence type="ECO:0000313" key="2">
    <source>
        <dbReference type="EMBL" id="GLS42939.1"/>
    </source>
</evidence>
<dbReference type="EMBL" id="BSPG01000003">
    <property type="protein sequence ID" value="GLS42939.1"/>
    <property type="molecule type" value="Genomic_DNA"/>
</dbReference>
<dbReference type="PROSITE" id="PS50112">
    <property type="entry name" value="PAS"/>
    <property type="match status" value="1"/>
</dbReference>
<evidence type="ECO:0000313" key="3">
    <source>
        <dbReference type="EMBL" id="MBB3901364.1"/>
    </source>
</evidence>
<dbReference type="InterPro" id="IPR013656">
    <property type="entry name" value="PAS_4"/>
</dbReference>
<dbReference type="Proteomes" id="UP001156881">
    <property type="component" value="Unassembled WGS sequence"/>
</dbReference>
<dbReference type="EMBL" id="JACIDN010000002">
    <property type="protein sequence ID" value="MBB3901364.1"/>
    <property type="molecule type" value="Genomic_DNA"/>
</dbReference>
<reference evidence="5" key="2">
    <citation type="journal article" date="2019" name="Int. J. Syst. Evol. Microbiol.">
        <title>The Global Catalogue of Microorganisms (GCM) 10K type strain sequencing project: providing services to taxonomists for standard genome sequencing and annotation.</title>
        <authorList>
            <consortium name="The Broad Institute Genomics Platform"/>
            <consortium name="The Broad Institute Genome Sequencing Center for Infectious Disease"/>
            <person name="Wu L."/>
            <person name="Ma J."/>
        </authorList>
    </citation>
    <scope>NUCLEOTIDE SEQUENCE [LARGE SCALE GENOMIC DNA]</scope>
    <source>
        <strain evidence="5">NBRC 107710</strain>
    </source>
</reference>
<name>A0A7W6AHP5_9HYPH</name>
<accession>A0A7W6AHP5</accession>
<feature type="domain" description="PAS" evidence="1">
    <location>
        <begin position="19"/>
        <end position="58"/>
    </location>
</feature>
<dbReference type="SUPFAM" id="SSF55785">
    <property type="entry name" value="PYP-like sensor domain (PAS domain)"/>
    <property type="match status" value="1"/>
</dbReference>
<comment type="caution">
    <text evidence="3">The sequence shown here is derived from an EMBL/GenBank/DDBJ whole genome shotgun (WGS) entry which is preliminary data.</text>
</comment>
<dbReference type="Proteomes" id="UP000517759">
    <property type="component" value="Unassembled WGS sequence"/>
</dbReference>
<dbReference type="CDD" id="cd00130">
    <property type="entry name" value="PAS"/>
    <property type="match status" value="1"/>
</dbReference>
<evidence type="ECO:0000259" key="1">
    <source>
        <dbReference type="PROSITE" id="PS50112"/>
    </source>
</evidence>
<proteinExistence type="predicted"/>
<reference evidence="2" key="1">
    <citation type="journal article" date="2014" name="Int. J. Syst. Evol. Microbiol.">
        <title>Complete genome of a new Firmicutes species belonging to the dominant human colonic microbiota ('Ruminococcus bicirculans') reveals two chromosomes and a selective capacity to utilize plant glucans.</title>
        <authorList>
            <consortium name="NISC Comparative Sequencing Program"/>
            <person name="Wegmann U."/>
            <person name="Louis P."/>
            <person name="Goesmann A."/>
            <person name="Henrissat B."/>
            <person name="Duncan S.H."/>
            <person name="Flint H.J."/>
        </authorList>
    </citation>
    <scope>NUCLEOTIDE SEQUENCE</scope>
    <source>
        <strain evidence="2">NBRC 107710</strain>
    </source>
</reference>
<gene>
    <name evidence="2" type="ORF">GCM10007884_09240</name>
    <name evidence="3" type="ORF">GGR33_000850</name>
</gene>
<organism evidence="3 4">
    <name type="scientific">Methylobacterium brachythecii</name>
    <dbReference type="NCBI Taxonomy" id="1176177"/>
    <lineage>
        <taxon>Bacteria</taxon>
        <taxon>Pseudomonadati</taxon>
        <taxon>Pseudomonadota</taxon>
        <taxon>Alphaproteobacteria</taxon>
        <taxon>Hyphomicrobiales</taxon>
        <taxon>Methylobacteriaceae</taxon>
        <taxon>Methylobacterium</taxon>
    </lineage>
</organism>
<evidence type="ECO:0000313" key="5">
    <source>
        <dbReference type="Proteomes" id="UP001156881"/>
    </source>
</evidence>
<reference evidence="3 4" key="3">
    <citation type="submission" date="2020-08" db="EMBL/GenBank/DDBJ databases">
        <title>Genomic Encyclopedia of Type Strains, Phase IV (KMG-IV): sequencing the most valuable type-strain genomes for metagenomic binning, comparative biology and taxonomic classification.</title>
        <authorList>
            <person name="Goeker M."/>
        </authorList>
    </citation>
    <scope>NUCLEOTIDE SEQUENCE [LARGE SCALE GENOMIC DNA]</scope>
    <source>
        <strain evidence="3 4">DSM 24105</strain>
    </source>
</reference>
<dbReference type="InterPro" id="IPR035965">
    <property type="entry name" value="PAS-like_dom_sf"/>
</dbReference>
<dbReference type="Gene3D" id="3.30.450.20">
    <property type="entry name" value="PAS domain"/>
    <property type="match status" value="1"/>
</dbReference>
<sequence>MDLEGIDYDFDAPDSDWNYEPSRAELFREIPAALYTTDAEGWLTYYNDAAAKLWGFRPVLGKARWCGSWRLFEADGSELAHDECSMAVALREGRAVRGIQHILERPDGREVCFMPYPTPLRDASGRVVAGSNILLEIDRSICSAVAASKRAGFSARRMW</sequence>
<dbReference type="Pfam" id="PF08448">
    <property type="entry name" value="PAS_4"/>
    <property type="match status" value="1"/>
</dbReference>
<keyword evidence="5" id="KW-1185">Reference proteome</keyword>
<reference evidence="2" key="4">
    <citation type="submission" date="2023-01" db="EMBL/GenBank/DDBJ databases">
        <title>Draft genome sequence of Methylobacterium brachythecii strain NBRC 107710.</title>
        <authorList>
            <person name="Sun Q."/>
            <person name="Mori K."/>
        </authorList>
    </citation>
    <scope>NUCLEOTIDE SEQUENCE</scope>
    <source>
        <strain evidence="2">NBRC 107710</strain>
    </source>
</reference>
<dbReference type="InterPro" id="IPR000014">
    <property type="entry name" value="PAS"/>
</dbReference>
<evidence type="ECO:0000313" key="4">
    <source>
        <dbReference type="Proteomes" id="UP000517759"/>
    </source>
</evidence>
<dbReference type="AlphaFoldDB" id="A0A7W6AHP5"/>
<dbReference type="RefSeq" id="WP_183502287.1">
    <property type="nucleotide sequence ID" value="NZ_BSPG01000003.1"/>
</dbReference>